<sequence length="61" mass="6902">MRTSVFLAREIIHRRPKGKGQVQLLIWDWGPIEVAAQRGKSYADAKSEGKKGLKSHVLFVL</sequence>
<proteinExistence type="predicted"/>
<evidence type="ECO:0000313" key="2">
    <source>
        <dbReference type="Proteomes" id="UP000297777"/>
    </source>
</evidence>
<organism evidence="1 2">
    <name type="scientific">Botrytis tulipae</name>
    <dbReference type="NCBI Taxonomy" id="87230"/>
    <lineage>
        <taxon>Eukaryota</taxon>
        <taxon>Fungi</taxon>
        <taxon>Dikarya</taxon>
        <taxon>Ascomycota</taxon>
        <taxon>Pezizomycotina</taxon>
        <taxon>Leotiomycetes</taxon>
        <taxon>Helotiales</taxon>
        <taxon>Sclerotiniaceae</taxon>
        <taxon>Botrytis</taxon>
    </lineage>
</organism>
<name>A0A4Z1EG11_9HELO</name>
<keyword evidence="2" id="KW-1185">Reference proteome</keyword>
<dbReference type="Proteomes" id="UP000297777">
    <property type="component" value="Unassembled WGS sequence"/>
</dbReference>
<reference evidence="1 2" key="1">
    <citation type="submission" date="2017-12" db="EMBL/GenBank/DDBJ databases">
        <title>Comparative genomics of Botrytis spp.</title>
        <authorList>
            <person name="Valero-Jimenez C.A."/>
            <person name="Tapia P."/>
            <person name="Veloso J."/>
            <person name="Silva-Moreno E."/>
            <person name="Staats M."/>
            <person name="Valdes J.H."/>
            <person name="Van Kan J.A.L."/>
        </authorList>
    </citation>
    <scope>NUCLEOTIDE SEQUENCE [LARGE SCALE GENOMIC DNA]</scope>
    <source>
        <strain evidence="1 2">Bt9001</strain>
    </source>
</reference>
<accession>A0A4Z1EG11</accession>
<comment type="caution">
    <text evidence="1">The sequence shown here is derived from an EMBL/GenBank/DDBJ whole genome shotgun (WGS) entry which is preliminary data.</text>
</comment>
<dbReference type="EMBL" id="PQXH01000115">
    <property type="protein sequence ID" value="TGO11186.1"/>
    <property type="molecule type" value="Genomic_DNA"/>
</dbReference>
<protein>
    <submittedName>
        <fullName evidence="1">Uncharacterized protein</fullName>
    </submittedName>
</protein>
<dbReference type="AlphaFoldDB" id="A0A4Z1EG11"/>
<gene>
    <name evidence="1" type="ORF">BTUL_0115g00050</name>
</gene>
<evidence type="ECO:0000313" key="1">
    <source>
        <dbReference type="EMBL" id="TGO11186.1"/>
    </source>
</evidence>